<dbReference type="EMBL" id="MU006612">
    <property type="protein sequence ID" value="KAF2742227.1"/>
    <property type="molecule type" value="Genomic_DNA"/>
</dbReference>
<sequence>MMQLPPDQRSWTWEKIYSKAKEDEVITQAIGLLPFHTAFHWQTNTTGQVKFLIRDDPDESSRAWAFISPYQDVGFPNTVEITQTLETPKHSRRNAFWKPVCKAQWEACHLTELKCVSHPFWEPFEEFCSKITDKQPTTSPHPRDSEEAELPAPPSPNPDVSETRETSESSTSNQETADPEAERTSLEQIMENAYKAIKKHYKEVGREDKRLKAQLRDLESKTRAAAKERDEAVQQAQLEKERADAAEKRANDAEKTLHDLQNLLNGRTSLQSK</sequence>
<proteinExistence type="predicted"/>
<organism evidence="2 3">
    <name type="scientific">Sporormia fimetaria CBS 119925</name>
    <dbReference type="NCBI Taxonomy" id="1340428"/>
    <lineage>
        <taxon>Eukaryota</taxon>
        <taxon>Fungi</taxon>
        <taxon>Dikarya</taxon>
        <taxon>Ascomycota</taxon>
        <taxon>Pezizomycotina</taxon>
        <taxon>Dothideomycetes</taxon>
        <taxon>Pleosporomycetidae</taxon>
        <taxon>Pleosporales</taxon>
        <taxon>Sporormiaceae</taxon>
        <taxon>Sporormia</taxon>
    </lineage>
</organism>
<keyword evidence="3" id="KW-1185">Reference proteome</keyword>
<dbReference type="Proteomes" id="UP000799440">
    <property type="component" value="Unassembled WGS sequence"/>
</dbReference>
<dbReference type="AlphaFoldDB" id="A0A6A6UZ00"/>
<protein>
    <submittedName>
        <fullName evidence="2">Uncharacterized protein</fullName>
    </submittedName>
</protein>
<reference evidence="2" key="1">
    <citation type="journal article" date="2020" name="Stud. Mycol.">
        <title>101 Dothideomycetes genomes: a test case for predicting lifestyles and emergence of pathogens.</title>
        <authorList>
            <person name="Haridas S."/>
            <person name="Albert R."/>
            <person name="Binder M."/>
            <person name="Bloem J."/>
            <person name="Labutti K."/>
            <person name="Salamov A."/>
            <person name="Andreopoulos B."/>
            <person name="Baker S."/>
            <person name="Barry K."/>
            <person name="Bills G."/>
            <person name="Bluhm B."/>
            <person name="Cannon C."/>
            <person name="Castanera R."/>
            <person name="Culley D."/>
            <person name="Daum C."/>
            <person name="Ezra D."/>
            <person name="Gonzalez J."/>
            <person name="Henrissat B."/>
            <person name="Kuo A."/>
            <person name="Liang C."/>
            <person name="Lipzen A."/>
            <person name="Lutzoni F."/>
            <person name="Magnuson J."/>
            <person name="Mondo S."/>
            <person name="Nolan M."/>
            <person name="Ohm R."/>
            <person name="Pangilinan J."/>
            <person name="Park H.-J."/>
            <person name="Ramirez L."/>
            <person name="Alfaro M."/>
            <person name="Sun H."/>
            <person name="Tritt A."/>
            <person name="Yoshinaga Y."/>
            <person name="Zwiers L.-H."/>
            <person name="Turgeon B."/>
            <person name="Goodwin S."/>
            <person name="Spatafora J."/>
            <person name="Crous P."/>
            <person name="Grigoriev I."/>
        </authorList>
    </citation>
    <scope>NUCLEOTIDE SEQUENCE</scope>
    <source>
        <strain evidence="2">CBS 119925</strain>
    </source>
</reference>
<evidence type="ECO:0000313" key="3">
    <source>
        <dbReference type="Proteomes" id="UP000799440"/>
    </source>
</evidence>
<accession>A0A6A6UZ00</accession>
<evidence type="ECO:0000313" key="2">
    <source>
        <dbReference type="EMBL" id="KAF2742227.1"/>
    </source>
</evidence>
<feature type="compositionally biased region" description="Basic and acidic residues" evidence="1">
    <location>
        <begin position="222"/>
        <end position="258"/>
    </location>
</feature>
<gene>
    <name evidence="2" type="ORF">M011DRAFT_462580</name>
</gene>
<feature type="region of interest" description="Disordered" evidence="1">
    <location>
        <begin position="222"/>
        <end position="273"/>
    </location>
</feature>
<feature type="compositionally biased region" description="Polar residues" evidence="1">
    <location>
        <begin position="262"/>
        <end position="273"/>
    </location>
</feature>
<name>A0A6A6UZ00_9PLEO</name>
<feature type="region of interest" description="Disordered" evidence="1">
    <location>
        <begin position="132"/>
        <end position="189"/>
    </location>
</feature>
<evidence type="ECO:0000256" key="1">
    <source>
        <dbReference type="SAM" id="MobiDB-lite"/>
    </source>
</evidence>